<keyword evidence="1" id="KW-0472">Membrane</keyword>
<evidence type="ECO:0000256" key="1">
    <source>
        <dbReference type="SAM" id="Phobius"/>
    </source>
</evidence>
<evidence type="ECO:0000313" key="2">
    <source>
        <dbReference type="Ensembl" id="ENSCCNP00000005355.1"/>
    </source>
</evidence>
<name>A0A8C0W792_CASCN</name>
<reference evidence="2" key="1">
    <citation type="submission" date="2023-09" db="UniProtKB">
        <authorList>
            <consortium name="Ensembl"/>
        </authorList>
    </citation>
    <scope>IDENTIFICATION</scope>
</reference>
<sequence>MKKLPRVLSSQDDKEQVLGASALSFNTRLKWFVICFLATIFFSIFGTALLWFPNSIRLLQYCSQQFLRFCASRLLCVPLFGGVRRDWPYDSPYCSSCQWPGI</sequence>
<dbReference type="Ensembl" id="ENSCCNT00000007054.1">
    <property type="protein sequence ID" value="ENSCCNP00000005355.1"/>
    <property type="gene ID" value="ENSCCNG00000005708.1"/>
</dbReference>
<feature type="transmembrane region" description="Helical" evidence="1">
    <location>
        <begin position="31"/>
        <end position="52"/>
    </location>
</feature>
<proteinExistence type="predicted"/>
<keyword evidence="1" id="KW-1133">Transmembrane helix</keyword>
<organism evidence="2">
    <name type="scientific">Castor canadensis</name>
    <name type="common">American beaver</name>
    <dbReference type="NCBI Taxonomy" id="51338"/>
    <lineage>
        <taxon>Eukaryota</taxon>
        <taxon>Metazoa</taxon>
        <taxon>Chordata</taxon>
        <taxon>Craniata</taxon>
        <taxon>Vertebrata</taxon>
        <taxon>Euteleostomi</taxon>
        <taxon>Mammalia</taxon>
        <taxon>Eutheria</taxon>
        <taxon>Euarchontoglires</taxon>
        <taxon>Glires</taxon>
        <taxon>Rodentia</taxon>
        <taxon>Castorimorpha</taxon>
        <taxon>Castoridae</taxon>
        <taxon>Castor</taxon>
    </lineage>
</organism>
<evidence type="ECO:0008006" key="3">
    <source>
        <dbReference type="Google" id="ProtNLM"/>
    </source>
</evidence>
<accession>A0A8C0W792</accession>
<dbReference type="AlphaFoldDB" id="A0A8C0W792"/>
<protein>
    <recommendedName>
        <fullName evidence="3">Vesicle transport protein</fullName>
    </recommendedName>
</protein>
<keyword evidence="1" id="KW-0812">Transmembrane</keyword>